<dbReference type="HOGENOM" id="CLU_2179480_0_0_3"/>
<reference evidence="2" key="1">
    <citation type="journal article" date="2011" name="MBio">
        <title>Novel metabolic attributes of the genus Cyanothece, comprising a group of unicellular nitrogen-fixing Cyanobacteria.</title>
        <authorList>
            <person name="Bandyopadhyay A."/>
            <person name="Elvitigala T."/>
            <person name="Welsh E."/>
            <person name="Stockel J."/>
            <person name="Liberton M."/>
            <person name="Min H."/>
            <person name="Sherman L.A."/>
            <person name="Pakrasi H.B."/>
        </authorList>
    </citation>
    <scope>NUCLEOTIDE SEQUENCE [LARGE SCALE GENOMIC DNA]</scope>
    <source>
        <strain evidence="2">PCC 7424</strain>
    </source>
</reference>
<protein>
    <submittedName>
        <fullName evidence="1">Uncharacterized protein</fullName>
    </submittedName>
</protein>
<gene>
    <name evidence="1" type="ordered locus">PCC7424_5227</name>
</gene>
<evidence type="ECO:0000313" key="1">
    <source>
        <dbReference type="EMBL" id="ACK73575.1"/>
    </source>
</evidence>
<sequence>MPTILRNYYRLNISALFTKLNITNFIYVQVLINKNIDTILDVIRRSKINNLRIIKNSLYISEIGILAIYNEKNPSKNMTFKAIVKAIANLEASGIPLGGQFIALNHWNY</sequence>
<dbReference type="eggNOG" id="ENOG5032WEP">
    <property type="taxonomic scope" value="Bacteria"/>
</dbReference>
<proteinExistence type="predicted"/>
<dbReference type="Proteomes" id="UP000002384">
    <property type="component" value="Chromosome"/>
</dbReference>
<name>B7KI88_GLOC7</name>
<evidence type="ECO:0000313" key="2">
    <source>
        <dbReference type="Proteomes" id="UP000002384"/>
    </source>
</evidence>
<dbReference type="EMBL" id="CP001291">
    <property type="protein sequence ID" value="ACK73575.1"/>
    <property type="molecule type" value="Genomic_DNA"/>
</dbReference>
<organism evidence="1 2">
    <name type="scientific">Gloeothece citriformis (strain PCC 7424)</name>
    <name type="common">Cyanothece sp. (strain PCC 7424)</name>
    <dbReference type="NCBI Taxonomy" id="65393"/>
    <lineage>
        <taxon>Bacteria</taxon>
        <taxon>Bacillati</taxon>
        <taxon>Cyanobacteriota</taxon>
        <taxon>Cyanophyceae</taxon>
        <taxon>Oscillatoriophycideae</taxon>
        <taxon>Chroococcales</taxon>
        <taxon>Aphanothecaceae</taxon>
        <taxon>Gloeothece</taxon>
        <taxon>Gloeothece citriformis</taxon>
    </lineage>
</organism>
<dbReference type="KEGG" id="cyc:PCC7424_5227"/>
<dbReference type="AlphaFoldDB" id="B7KI88"/>
<accession>B7KI88</accession>
<keyword evidence="2" id="KW-1185">Reference proteome</keyword>